<feature type="transmembrane region" description="Helical" evidence="1">
    <location>
        <begin position="37"/>
        <end position="54"/>
    </location>
</feature>
<protein>
    <submittedName>
        <fullName evidence="2">Uncharacterized protein</fullName>
    </submittedName>
</protein>
<evidence type="ECO:0000313" key="2">
    <source>
        <dbReference type="EMBL" id="SNV42876.1"/>
    </source>
</evidence>
<keyword evidence="1" id="KW-0472">Membrane</keyword>
<dbReference type="KEGG" id="ctak:4412677_01161"/>
<accession>A0A239X908</accession>
<dbReference type="EMBL" id="LT906465">
    <property type="protein sequence ID" value="SNV42876.1"/>
    <property type="molecule type" value="Genomic_DNA"/>
</dbReference>
<feature type="transmembrane region" description="Helical" evidence="1">
    <location>
        <begin position="63"/>
        <end position="82"/>
    </location>
</feature>
<gene>
    <name evidence="2" type="ORF">SAMEA4412677_01161</name>
</gene>
<feature type="transmembrane region" description="Helical" evidence="1">
    <location>
        <begin position="110"/>
        <end position="130"/>
    </location>
</feature>
<name>A0A239X908_9FLAO</name>
<keyword evidence="1" id="KW-1133">Transmembrane helix</keyword>
<dbReference type="AlphaFoldDB" id="A0A239X908"/>
<sequence>MKILITVIFFILQITASEFAVRELVFSDATPTFLEKIIYHLVTAPPFIIALILISETKNLYKTFGYTSIFYVISIIVIQLFLKIPNSVDYPTGVSASIGSYGFFQTGGSFGGLSLFPQILVTAITTYLLYKQK</sequence>
<keyword evidence="3" id="KW-1185">Reference proteome</keyword>
<evidence type="ECO:0000313" key="3">
    <source>
        <dbReference type="Proteomes" id="UP000215196"/>
    </source>
</evidence>
<reference evidence="2 3" key="1">
    <citation type="submission" date="2017-06" db="EMBL/GenBank/DDBJ databases">
        <authorList>
            <consortium name="Pathogen Informatics"/>
        </authorList>
    </citation>
    <scope>NUCLEOTIDE SEQUENCE [LARGE SCALE GENOMIC DNA]</scope>
    <source>
        <strain evidence="2 3">NCTC13490</strain>
    </source>
</reference>
<evidence type="ECO:0000256" key="1">
    <source>
        <dbReference type="SAM" id="Phobius"/>
    </source>
</evidence>
<organism evidence="2 3">
    <name type="scientific">Chryseobacterium taklimakanense</name>
    <dbReference type="NCBI Taxonomy" id="536441"/>
    <lineage>
        <taxon>Bacteria</taxon>
        <taxon>Pseudomonadati</taxon>
        <taxon>Bacteroidota</taxon>
        <taxon>Flavobacteriia</taxon>
        <taxon>Flavobacteriales</taxon>
        <taxon>Weeksellaceae</taxon>
        <taxon>Chryseobacterium group</taxon>
        <taxon>Chryseobacterium</taxon>
    </lineage>
</organism>
<proteinExistence type="predicted"/>
<keyword evidence="1" id="KW-0812">Transmembrane</keyword>
<dbReference type="RefSeq" id="WP_095071327.1">
    <property type="nucleotide sequence ID" value="NZ_LT906465.1"/>
</dbReference>
<dbReference type="Proteomes" id="UP000215196">
    <property type="component" value="Chromosome 1"/>
</dbReference>